<name>A0A812MJE8_SYMPI</name>
<dbReference type="OrthoDB" id="447523at2759"/>
<feature type="coiled-coil region" evidence="1">
    <location>
        <begin position="112"/>
        <end position="184"/>
    </location>
</feature>
<keyword evidence="1" id="KW-0175">Coiled coil</keyword>
<accession>A0A812MJE8</accession>
<evidence type="ECO:0000313" key="2">
    <source>
        <dbReference type="EMBL" id="CAE7266183.1"/>
    </source>
</evidence>
<dbReference type="EMBL" id="CAJNIZ010008324">
    <property type="protein sequence ID" value="CAE7266183.1"/>
    <property type="molecule type" value="Genomic_DNA"/>
</dbReference>
<evidence type="ECO:0000256" key="1">
    <source>
        <dbReference type="SAM" id="Coils"/>
    </source>
</evidence>
<proteinExistence type="predicted"/>
<gene>
    <name evidence="2" type="primary">PRMT5</name>
    <name evidence="2" type="ORF">SPIL2461_LOCUS5752</name>
</gene>
<keyword evidence="3" id="KW-1185">Reference proteome</keyword>
<sequence length="210" mass="23472">MPRLDPSMVDIGHGNIEVYRLHKLQFDEDLQRNSQQQGLPTWRFDMEALEHMFWELEDLRAKHSELGRNFDHAVANLLSYGKTQNTSPGHLYAKCLPCFYSGLAEQSDDASVQELQAAAERLQLEVERLTAEAAEVPALKAQIVNAEAQAASGMAELQQQVERLRSEASQVSDLRSKLAQLQASPEELKGAAAEPLCCLFPFPVPSSRLR</sequence>
<reference evidence="2" key="1">
    <citation type="submission" date="2021-02" db="EMBL/GenBank/DDBJ databases">
        <authorList>
            <person name="Dougan E. K."/>
            <person name="Rhodes N."/>
            <person name="Thang M."/>
            <person name="Chan C."/>
        </authorList>
    </citation>
    <scope>NUCLEOTIDE SEQUENCE</scope>
</reference>
<dbReference type="Proteomes" id="UP000649617">
    <property type="component" value="Unassembled WGS sequence"/>
</dbReference>
<organism evidence="2 3">
    <name type="scientific">Symbiodinium pilosum</name>
    <name type="common">Dinoflagellate</name>
    <dbReference type="NCBI Taxonomy" id="2952"/>
    <lineage>
        <taxon>Eukaryota</taxon>
        <taxon>Sar</taxon>
        <taxon>Alveolata</taxon>
        <taxon>Dinophyceae</taxon>
        <taxon>Suessiales</taxon>
        <taxon>Symbiodiniaceae</taxon>
        <taxon>Symbiodinium</taxon>
    </lineage>
</organism>
<evidence type="ECO:0000313" key="3">
    <source>
        <dbReference type="Proteomes" id="UP000649617"/>
    </source>
</evidence>
<dbReference type="AlphaFoldDB" id="A0A812MJE8"/>
<protein>
    <submittedName>
        <fullName evidence="2">PRMT5 protein</fullName>
    </submittedName>
</protein>
<comment type="caution">
    <text evidence="2">The sequence shown here is derived from an EMBL/GenBank/DDBJ whole genome shotgun (WGS) entry which is preliminary data.</text>
</comment>